<protein>
    <submittedName>
        <fullName evidence="2">Uncharacterized protein</fullName>
    </submittedName>
</protein>
<proteinExistence type="predicted"/>
<organism evidence="2 3">
    <name type="scientific">Solanum tuberosum</name>
    <name type="common">Potato</name>
    <dbReference type="NCBI Taxonomy" id="4113"/>
    <lineage>
        <taxon>Eukaryota</taxon>
        <taxon>Viridiplantae</taxon>
        <taxon>Streptophyta</taxon>
        <taxon>Embryophyta</taxon>
        <taxon>Tracheophyta</taxon>
        <taxon>Spermatophyta</taxon>
        <taxon>Magnoliopsida</taxon>
        <taxon>eudicotyledons</taxon>
        <taxon>Gunneridae</taxon>
        <taxon>Pentapetalae</taxon>
        <taxon>asterids</taxon>
        <taxon>lamiids</taxon>
        <taxon>Solanales</taxon>
        <taxon>Solanaceae</taxon>
        <taxon>Solanoideae</taxon>
        <taxon>Solaneae</taxon>
        <taxon>Solanum</taxon>
    </lineage>
</organism>
<evidence type="ECO:0000313" key="2">
    <source>
        <dbReference type="EnsemblPlants" id="PGSC0003DMT400090743"/>
    </source>
</evidence>
<dbReference type="Gramene" id="PGSC0003DMT400090743">
    <property type="protein sequence ID" value="PGSC0003DMT400090743"/>
    <property type="gene ID" value="PGSC0003DMG400040314"/>
</dbReference>
<feature type="compositionally biased region" description="Polar residues" evidence="1">
    <location>
        <begin position="36"/>
        <end position="54"/>
    </location>
</feature>
<accession>M1DL30</accession>
<dbReference type="InParanoid" id="M1DL30"/>
<dbReference type="EnsemblPlants" id="PGSC0003DMT400090743">
    <property type="protein sequence ID" value="PGSC0003DMT400090743"/>
    <property type="gene ID" value="PGSC0003DMG400040314"/>
</dbReference>
<dbReference type="Proteomes" id="UP000011115">
    <property type="component" value="Unassembled WGS sequence"/>
</dbReference>
<evidence type="ECO:0000256" key="1">
    <source>
        <dbReference type="SAM" id="MobiDB-lite"/>
    </source>
</evidence>
<feature type="region of interest" description="Disordered" evidence="1">
    <location>
        <begin position="18"/>
        <end position="54"/>
    </location>
</feature>
<dbReference type="AlphaFoldDB" id="M1DL30"/>
<dbReference type="PaxDb" id="4113-PGSC0003DMT400090743"/>
<keyword evidence="3" id="KW-1185">Reference proteome</keyword>
<reference evidence="2" key="2">
    <citation type="submission" date="2015-06" db="UniProtKB">
        <authorList>
            <consortium name="EnsemblPlants"/>
        </authorList>
    </citation>
    <scope>IDENTIFICATION</scope>
    <source>
        <strain evidence="2">DM1-3 516 R44</strain>
    </source>
</reference>
<reference evidence="3" key="1">
    <citation type="journal article" date="2011" name="Nature">
        <title>Genome sequence and analysis of the tuber crop potato.</title>
        <authorList>
            <consortium name="The Potato Genome Sequencing Consortium"/>
        </authorList>
    </citation>
    <scope>NUCLEOTIDE SEQUENCE [LARGE SCALE GENOMIC DNA]</scope>
    <source>
        <strain evidence="3">cv. DM1-3 516 R44</strain>
    </source>
</reference>
<sequence length="101" mass="11270">MFKILFIVAKNVLRKPIRRSKSGSPNHSAKRPLVSSIASSPWHSTSSRSITSPWDSTSFKGLAHWNFRWSDEPLGDTSSAHGDPQTRPSSFLQPVLFLFAC</sequence>
<evidence type="ECO:0000313" key="3">
    <source>
        <dbReference type="Proteomes" id="UP000011115"/>
    </source>
</evidence>
<name>M1DL30_SOLTU</name>
<dbReference type="HOGENOM" id="CLU_150327_0_0_1"/>